<proteinExistence type="predicted"/>
<comment type="caution">
    <text evidence="1">The sequence shown here is derived from an EMBL/GenBank/DDBJ whole genome shotgun (WGS) entry which is preliminary data.</text>
</comment>
<accession>A0A329MBI0</accession>
<organism evidence="1 2">
    <name type="scientific">Paenibacillus contaminans</name>
    <dbReference type="NCBI Taxonomy" id="450362"/>
    <lineage>
        <taxon>Bacteria</taxon>
        <taxon>Bacillati</taxon>
        <taxon>Bacillota</taxon>
        <taxon>Bacilli</taxon>
        <taxon>Bacillales</taxon>
        <taxon>Paenibacillaceae</taxon>
        <taxon>Paenibacillus</taxon>
    </lineage>
</organism>
<evidence type="ECO:0000313" key="2">
    <source>
        <dbReference type="Proteomes" id="UP000250369"/>
    </source>
</evidence>
<keyword evidence="2" id="KW-1185">Reference proteome</keyword>
<reference evidence="1 2" key="1">
    <citation type="journal article" date="2009" name="Int. J. Syst. Evol. Microbiol.">
        <title>Paenibacillus contaminans sp. nov., isolated from a contaminated laboratory plate.</title>
        <authorList>
            <person name="Chou J.H."/>
            <person name="Lee J.H."/>
            <person name="Lin M.C."/>
            <person name="Chang P.S."/>
            <person name="Arun A.B."/>
            <person name="Young C.C."/>
            <person name="Chen W.M."/>
        </authorList>
    </citation>
    <scope>NUCLEOTIDE SEQUENCE [LARGE SCALE GENOMIC DNA]</scope>
    <source>
        <strain evidence="1 2">CKOBP-6</strain>
    </source>
</reference>
<gene>
    <name evidence="1" type="ORF">DQG23_31375</name>
</gene>
<dbReference type="EMBL" id="QMFB01000026">
    <property type="protein sequence ID" value="RAV14397.1"/>
    <property type="molecule type" value="Genomic_DNA"/>
</dbReference>
<dbReference type="AlphaFoldDB" id="A0A329MBI0"/>
<evidence type="ECO:0000313" key="1">
    <source>
        <dbReference type="EMBL" id="RAV14397.1"/>
    </source>
</evidence>
<name>A0A329MBI0_9BACL</name>
<sequence>MGSFHPELYVALTRNWRTAPDQAERLQNFLGLSSVLETQNYSLNAKYYLQLEGLPLLVNSRAKRGTVLSASQRLEVEQFRSISQEYAEAVIRSYDRQTKRNQ</sequence>
<protein>
    <submittedName>
        <fullName evidence="1">Uncharacterized protein</fullName>
    </submittedName>
</protein>
<dbReference type="Proteomes" id="UP000250369">
    <property type="component" value="Unassembled WGS sequence"/>
</dbReference>